<sequence length="67" mass="7858">MPNVSSLICQHYNVHKEVAKQLSLLINQRTSHKKLAIYFSRFVKNAIRRGPDSFQKAQLLNHWLVQI</sequence>
<keyword evidence="2" id="KW-1185">Reference proteome</keyword>
<protein>
    <submittedName>
        <fullName evidence="1">Uncharacterized protein</fullName>
    </submittedName>
</protein>
<reference evidence="1 2" key="1">
    <citation type="submission" date="2015-05" db="EMBL/GenBank/DDBJ databases">
        <title>Evolution of Trichinella species and genotypes.</title>
        <authorList>
            <person name="Korhonen P.K."/>
            <person name="Edoardo P."/>
            <person name="Giuseppe L.R."/>
            <person name="Gasser R.B."/>
        </authorList>
    </citation>
    <scope>NUCLEOTIDE SEQUENCE [LARGE SCALE GENOMIC DNA]</scope>
    <source>
        <strain evidence="1">ISS10</strain>
    </source>
</reference>
<evidence type="ECO:0000313" key="2">
    <source>
        <dbReference type="Proteomes" id="UP000054721"/>
    </source>
</evidence>
<proteinExistence type="predicted"/>
<name>A0A0V1KPC4_9BILA</name>
<dbReference type="OrthoDB" id="5853607at2759"/>
<dbReference type="EMBL" id="JYDW01000342">
    <property type="protein sequence ID" value="KRZ49031.1"/>
    <property type="molecule type" value="Genomic_DNA"/>
</dbReference>
<gene>
    <name evidence="1" type="ORF">T02_14049</name>
</gene>
<accession>A0A0V1KPC4</accession>
<dbReference type="Proteomes" id="UP000054721">
    <property type="component" value="Unassembled WGS sequence"/>
</dbReference>
<organism evidence="1 2">
    <name type="scientific">Trichinella nativa</name>
    <dbReference type="NCBI Taxonomy" id="6335"/>
    <lineage>
        <taxon>Eukaryota</taxon>
        <taxon>Metazoa</taxon>
        <taxon>Ecdysozoa</taxon>
        <taxon>Nematoda</taxon>
        <taxon>Enoplea</taxon>
        <taxon>Dorylaimia</taxon>
        <taxon>Trichinellida</taxon>
        <taxon>Trichinellidae</taxon>
        <taxon>Trichinella</taxon>
    </lineage>
</organism>
<evidence type="ECO:0000313" key="1">
    <source>
        <dbReference type="EMBL" id="KRZ49031.1"/>
    </source>
</evidence>
<dbReference type="AlphaFoldDB" id="A0A0V1KPC4"/>
<comment type="caution">
    <text evidence="1">The sequence shown here is derived from an EMBL/GenBank/DDBJ whole genome shotgun (WGS) entry which is preliminary data.</text>
</comment>